<dbReference type="EMBL" id="HBUE01283341">
    <property type="protein sequence ID" value="CAG6570216.1"/>
    <property type="molecule type" value="Transcribed_RNA"/>
</dbReference>
<reference evidence="1" key="1">
    <citation type="submission" date="2021-05" db="EMBL/GenBank/DDBJ databases">
        <authorList>
            <person name="Alioto T."/>
            <person name="Alioto T."/>
            <person name="Gomez Garrido J."/>
        </authorList>
    </citation>
    <scope>NUCLEOTIDE SEQUENCE</scope>
</reference>
<accession>A0A8D8NM39</accession>
<dbReference type="EMBL" id="HBUE01177787">
    <property type="protein sequence ID" value="CAG6518674.1"/>
    <property type="molecule type" value="Transcribed_RNA"/>
</dbReference>
<name>A0A8D8NM39_CULPI</name>
<evidence type="ECO:0000313" key="1">
    <source>
        <dbReference type="EMBL" id="CAG6570216.1"/>
    </source>
</evidence>
<proteinExistence type="predicted"/>
<sequence length="115" mass="12514">MSVFSGFLSLSSSLKKIFVMTMSPVLSVWQDASRVSALGAGGGVVPCCSRDDSFDEPPELALVTDVELDLDERPFISSFFEGCCSRILFSLVTTIVLVLKLFIVSAKDYFGFVLI</sequence>
<protein>
    <submittedName>
        <fullName evidence="1">(northern house mosquito) hypothetical protein</fullName>
    </submittedName>
</protein>
<dbReference type="AlphaFoldDB" id="A0A8D8NM39"/>
<organism evidence="1">
    <name type="scientific">Culex pipiens</name>
    <name type="common">House mosquito</name>
    <dbReference type="NCBI Taxonomy" id="7175"/>
    <lineage>
        <taxon>Eukaryota</taxon>
        <taxon>Metazoa</taxon>
        <taxon>Ecdysozoa</taxon>
        <taxon>Arthropoda</taxon>
        <taxon>Hexapoda</taxon>
        <taxon>Insecta</taxon>
        <taxon>Pterygota</taxon>
        <taxon>Neoptera</taxon>
        <taxon>Endopterygota</taxon>
        <taxon>Diptera</taxon>
        <taxon>Nematocera</taxon>
        <taxon>Culicoidea</taxon>
        <taxon>Culicidae</taxon>
        <taxon>Culicinae</taxon>
        <taxon>Culicini</taxon>
        <taxon>Culex</taxon>
        <taxon>Culex</taxon>
    </lineage>
</organism>